<evidence type="ECO:0000256" key="1">
    <source>
        <dbReference type="SAM" id="MobiDB-lite"/>
    </source>
</evidence>
<feature type="region of interest" description="Disordered" evidence="1">
    <location>
        <begin position="1"/>
        <end position="69"/>
    </location>
</feature>
<keyword evidence="3" id="KW-1185">Reference proteome</keyword>
<evidence type="ECO:0000313" key="3">
    <source>
        <dbReference type="Proteomes" id="UP000291343"/>
    </source>
</evidence>
<accession>A0A482X9Z8</accession>
<name>A0A482X9Z8_LAOST</name>
<organism evidence="2 3">
    <name type="scientific">Laodelphax striatellus</name>
    <name type="common">Small brown planthopper</name>
    <name type="synonym">Delphax striatella</name>
    <dbReference type="NCBI Taxonomy" id="195883"/>
    <lineage>
        <taxon>Eukaryota</taxon>
        <taxon>Metazoa</taxon>
        <taxon>Ecdysozoa</taxon>
        <taxon>Arthropoda</taxon>
        <taxon>Hexapoda</taxon>
        <taxon>Insecta</taxon>
        <taxon>Pterygota</taxon>
        <taxon>Neoptera</taxon>
        <taxon>Paraneoptera</taxon>
        <taxon>Hemiptera</taxon>
        <taxon>Auchenorrhyncha</taxon>
        <taxon>Fulgoroidea</taxon>
        <taxon>Delphacidae</taxon>
        <taxon>Criomorphinae</taxon>
        <taxon>Laodelphax</taxon>
    </lineage>
</organism>
<dbReference type="AlphaFoldDB" id="A0A482X9Z8"/>
<evidence type="ECO:0000313" key="2">
    <source>
        <dbReference type="EMBL" id="RZF42492.1"/>
    </source>
</evidence>
<sequence length="104" mass="11533">MGEKRSQGSGSDIGRRQARRGSAAVGPQGDTDGERRQRQITGITTGRLSKMEGRKRTLQRKKCCHGNSSKAGDWWTSAALHSDSTAELWRNVTLERLRFDMVAS</sequence>
<dbReference type="EMBL" id="QKKF02014912">
    <property type="protein sequence ID" value="RZF42492.1"/>
    <property type="molecule type" value="Genomic_DNA"/>
</dbReference>
<gene>
    <name evidence="2" type="ORF">LSTR_LSTR004411</name>
</gene>
<dbReference type="Proteomes" id="UP000291343">
    <property type="component" value="Unassembled WGS sequence"/>
</dbReference>
<protein>
    <submittedName>
        <fullName evidence="2">Uncharacterized protein</fullName>
    </submittedName>
</protein>
<comment type="caution">
    <text evidence="2">The sequence shown here is derived from an EMBL/GenBank/DDBJ whole genome shotgun (WGS) entry which is preliminary data.</text>
</comment>
<proteinExistence type="predicted"/>
<reference evidence="2 3" key="1">
    <citation type="journal article" date="2017" name="Gigascience">
        <title>Genome sequence of the small brown planthopper, Laodelphax striatellus.</title>
        <authorList>
            <person name="Zhu J."/>
            <person name="Jiang F."/>
            <person name="Wang X."/>
            <person name="Yang P."/>
            <person name="Bao Y."/>
            <person name="Zhao W."/>
            <person name="Wang W."/>
            <person name="Lu H."/>
            <person name="Wang Q."/>
            <person name="Cui N."/>
            <person name="Li J."/>
            <person name="Chen X."/>
            <person name="Luo L."/>
            <person name="Yu J."/>
            <person name="Kang L."/>
            <person name="Cui F."/>
        </authorList>
    </citation>
    <scope>NUCLEOTIDE SEQUENCE [LARGE SCALE GENOMIC DNA]</scope>
    <source>
        <strain evidence="2">Lst14</strain>
    </source>
</reference>
<dbReference type="InParanoid" id="A0A482X9Z8"/>